<evidence type="ECO:0000256" key="1">
    <source>
        <dbReference type="SAM" id="MobiDB-lite"/>
    </source>
</evidence>
<evidence type="ECO:0000313" key="2">
    <source>
        <dbReference type="EMBL" id="UYV64823.1"/>
    </source>
</evidence>
<reference evidence="2 3" key="1">
    <citation type="submission" date="2022-01" db="EMBL/GenBank/DDBJ databases">
        <title>A chromosomal length assembly of Cordylochernes scorpioides.</title>
        <authorList>
            <person name="Zeh D."/>
            <person name="Zeh J."/>
        </authorList>
    </citation>
    <scope>NUCLEOTIDE SEQUENCE [LARGE SCALE GENOMIC DNA]</scope>
    <source>
        <strain evidence="2">IN4F17</strain>
        <tissue evidence="2">Whole Body</tissue>
    </source>
</reference>
<dbReference type="Proteomes" id="UP001235939">
    <property type="component" value="Chromosome 03"/>
</dbReference>
<accession>A0ABY6K8C4</accession>
<protein>
    <submittedName>
        <fullName evidence="2">Uncharacterized protein</fullName>
    </submittedName>
</protein>
<proteinExistence type="predicted"/>
<keyword evidence="3" id="KW-1185">Reference proteome</keyword>
<gene>
    <name evidence="2" type="ORF">LAZ67_3002081</name>
</gene>
<evidence type="ECO:0000313" key="3">
    <source>
        <dbReference type="Proteomes" id="UP001235939"/>
    </source>
</evidence>
<dbReference type="EMBL" id="CP092865">
    <property type="protein sequence ID" value="UYV64823.1"/>
    <property type="molecule type" value="Genomic_DNA"/>
</dbReference>
<name>A0ABY6K8C4_9ARAC</name>
<sequence>MEDELNTEIKNSGDLSRKEEAAGNGETSPMAEVLLQLAAVLAQTRSSERTEAELPPFDGSYSARQFFQSYDRKMDDAHVDAPDKLLRLLNYLTRQPLELFRKLRLATQSYFQVRQTLTDLYPESSEASFAKYFAMKLAGQADLETYYREKTAMGLQLGLPQEVILETLTEGLPLSDQRLVRVVHPESLGEWFRLAQRIHGPNVPTARHREAQPPTMSGPYPSTPRRTGAWTAPTPPSNYLVLGEVCGRFISVVGDHFFRSTVQELAEAEDHTQGWKPKRLLMAGGVWMASMSSGAWLPPRRRRLLELWEQASSILGLKHRVVPTPTLLNLSLVGACRFLATPSLRAPLR</sequence>
<feature type="region of interest" description="Disordered" evidence="1">
    <location>
        <begin position="204"/>
        <end position="231"/>
    </location>
</feature>
<feature type="region of interest" description="Disordered" evidence="1">
    <location>
        <begin position="1"/>
        <end position="28"/>
    </location>
</feature>
<organism evidence="2 3">
    <name type="scientific">Cordylochernes scorpioides</name>
    <dbReference type="NCBI Taxonomy" id="51811"/>
    <lineage>
        <taxon>Eukaryota</taxon>
        <taxon>Metazoa</taxon>
        <taxon>Ecdysozoa</taxon>
        <taxon>Arthropoda</taxon>
        <taxon>Chelicerata</taxon>
        <taxon>Arachnida</taxon>
        <taxon>Pseudoscorpiones</taxon>
        <taxon>Cheliferoidea</taxon>
        <taxon>Chernetidae</taxon>
        <taxon>Cordylochernes</taxon>
    </lineage>
</organism>